<dbReference type="GO" id="GO:0006508">
    <property type="term" value="P:proteolysis"/>
    <property type="evidence" value="ECO:0007669"/>
    <property type="project" value="UniProtKB-KW"/>
</dbReference>
<dbReference type="InterPro" id="IPR015500">
    <property type="entry name" value="Peptidase_S8_subtilisin-rel"/>
</dbReference>
<dbReference type="Pfam" id="PF00082">
    <property type="entry name" value="Peptidase_S8"/>
    <property type="match status" value="1"/>
</dbReference>
<evidence type="ECO:0000259" key="9">
    <source>
        <dbReference type="Pfam" id="PF00082"/>
    </source>
</evidence>
<evidence type="ECO:0000256" key="5">
    <source>
        <dbReference type="PIRSR" id="PIRSR615500-1"/>
    </source>
</evidence>
<comment type="similarity">
    <text evidence="1 6">Belongs to the peptidase S8 family.</text>
</comment>
<dbReference type="Proteomes" id="UP000239898">
    <property type="component" value="Unassembled WGS sequence"/>
</dbReference>
<proteinExistence type="inferred from homology"/>
<dbReference type="AlphaFoldDB" id="A0A2S6ZBF1"/>
<feature type="active site" description="Charge relay system" evidence="5 6">
    <location>
        <position position="110"/>
    </location>
</feature>
<feature type="active site" description="Charge relay system" evidence="5 6">
    <location>
        <position position="71"/>
    </location>
</feature>
<feature type="region of interest" description="Disordered" evidence="7">
    <location>
        <begin position="85"/>
        <end position="104"/>
    </location>
</feature>
<feature type="signal peptide" evidence="8">
    <location>
        <begin position="1"/>
        <end position="31"/>
    </location>
</feature>
<protein>
    <recommendedName>
        <fullName evidence="9">Peptidase S8/S53 domain-containing protein</fullName>
    </recommendedName>
</protein>
<dbReference type="PRINTS" id="PR00723">
    <property type="entry name" value="SUBTILISIN"/>
</dbReference>
<dbReference type="SUPFAM" id="SSF52743">
    <property type="entry name" value="Subtilisin-like"/>
    <property type="match status" value="1"/>
</dbReference>
<gene>
    <name evidence="10" type="ORF">XthCFBP4691_17820</name>
</gene>
<dbReference type="PANTHER" id="PTHR43806:SF11">
    <property type="entry name" value="CEREVISIN-RELATED"/>
    <property type="match status" value="1"/>
</dbReference>
<dbReference type="GO" id="GO:0004252">
    <property type="term" value="F:serine-type endopeptidase activity"/>
    <property type="evidence" value="ECO:0007669"/>
    <property type="project" value="UniProtKB-UniRule"/>
</dbReference>
<feature type="domain" description="Peptidase S8/S53" evidence="9">
    <location>
        <begin position="62"/>
        <end position="364"/>
    </location>
</feature>
<keyword evidence="8" id="KW-0732">Signal</keyword>
<evidence type="ECO:0000256" key="7">
    <source>
        <dbReference type="SAM" id="MobiDB-lite"/>
    </source>
</evidence>
<evidence type="ECO:0000313" key="11">
    <source>
        <dbReference type="Proteomes" id="UP000239898"/>
    </source>
</evidence>
<sequence>MSGRTFGSARVLSLARLGLLAGLSLCSVAHAQVQTNDPLASPQWNLNAIRAPQAWSLAPATGKKIRVVVLDTGYSGHPDVNWAKDGSGKDLYRTSANDPNNGREDGEFAHGTHVAGIIARTTQNGRGIAGVCPQCEVLSIKIRQGLTDDSLAGAIKSAVQSGARVINLSLAEPNKSCADYRYTNRAIAQAHAAGVSIVASAGNHNAPGIQYDGAASPAWVDVGQVRPASCPEVISVGATDQFNLEAPYTNGGSSLTLMAPGGGATREDGVYGAGIDGCPRVTNVSGSVSTTTVGVLSTWAVANGGGLQACYRYLSGTSMSAPHVSGVVGLMLSANPALTPDQIKNILQSTATPMACANQACGAGLLNAEAAVNWARSMAGNATVAGACRYNFGDASLQAAACMLDTMDEAPDGTETVTAYGHVWEFDAQGQPLAAPTPLSSLPAYAKGNGPCTVQFVGVAGVCAFETRAEVNYPGVGYLESITAYGHYWNFGANGQPFGPQGASLNSVSRYAASNGPCFQKNPCVFGTRSLVVFPEWGGLVESVTAYGSYWNWGANGNLLSSGSLESVARYAQICGYKSAGAVCKFDTRELKSNRHEVITAYGRYFEFNGNTMIQQNALEAMSRFN</sequence>
<dbReference type="InterPro" id="IPR000209">
    <property type="entry name" value="Peptidase_S8/S53_dom"/>
</dbReference>
<dbReference type="InterPro" id="IPR023828">
    <property type="entry name" value="Peptidase_S8_Ser-AS"/>
</dbReference>
<dbReference type="InterPro" id="IPR036852">
    <property type="entry name" value="Peptidase_S8/S53_dom_sf"/>
</dbReference>
<feature type="chain" id="PRO_5015534454" description="Peptidase S8/S53 domain-containing protein" evidence="8">
    <location>
        <begin position="32"/>
        <end position="626"/>
    </location>
</feature>
<evidence type="ECO:0000256" key="1">
    <source>
        <dbReference type="ARBA" id="ARBA00011073"/>
    </source>
</evidence>
<evidence type="ECO:0000256" key="8">
    <source>
        <dbReference type="SAM" id="SignalP"/>
    </source>
</evidence>
<accession>A0A2S6ZBF1</accession>
<dbReference type="PROSITE" id="PS00138">
    <property type="entry name" value="SUBTILASE_SER"/>
    <property type="match status" value="1"/>
</dbReference>
<dbReference type="PROSITE" id="PS51892">
    <property type="entry name" value="SUBTILASE"/>
    <property type="match status" value="1"/>
</dbReference>
<evidence type="ECO:0000256" key="2">
    <source>
        <dbReference type="ARBA" id="ARBA00022670"/>
    </source>
</evidence>
<reference evidence="10 11" key="1">
    <citation type="submission" date="2016-08" db="EMBL/GenBank/DDBJ databases">
        <title>Evolution of the type three secretion system and type three effector repertoires in Xanthomonas.</title>
        <authorList>
            <person name="Merda D."/>
            <person name="Briand M."/>
            <person name="Bosis E."/>
            <person name="Rousseau C."/>
            <person name="Portier P."/>
            <person name="Jacques M.-A."/>
            <person name="Fischer-Le Saux M."/>
        </authorList>
    </citation>
    <scope>NUCLEOTIDE SEQUENCE [LARGE SCALE GENOMIC DNA]</scope>
    <source>
        <strain evidence="10 11">CFBP 4691</strain>
    </source>
</reference>
<comment type="caution">
    <text evidence="10">The sequence shown here is derived from an EMBL/GenBank/DDBJ whole genome shotgun (WGS) entry which is preliminary data.</text>
</comment>
<dbReference type="InterPro" id="IPR050131">
    <property type="entry name" value="Peptidase_S8_subtilisin-like"/>
</dbReference>
<evidence type="ECO:0000256" key="3">
    <source>
        <dbReference type="ARBA" id="ARBA00022801"/>
    </source>
</evidence>
<evidence type="ECO:0000256" key="6">
    <source>
        <dbReference type="PROSITE-ProRule" id="PRU01240"/>
    </source>
</evidence>
<feature type="active site" description="Charge relay system" evidence="5 6">
    <location>
        <position position="318"/>
    </location>
</feature>
<dbReference type="PANTHER" id="PTHR43806">
    <property type="entry name" value="PEPTIDASE S8"/>
    <property type="match status" value="1"/>
</dbReference>
<evidence type="ECO:0000256" key="4">
    <source>
        <dbReference type="ARBA" id="ARBA00022825"/>
    </source>
</evidence>
<keyword evidence="11" id="KW-1185">Reference proteome</keyword>
<keyword evidence="3 6" id="KW-0378">Hydrolase</keyword>
<evidence type="ECO:0000313" key="10">
    <source>
        <dbReference type="EMBL" id="PPT81831.1"/>
    </source>
</evidence>
<keyword evidence="4 6" id="KW-0720">Serine protease</keyword>
<dbReference type="EMBL" id="MIGX01000136">
    <property type="protein sequence ID" value="PPT81831.1"/>
    <property type="molecule type" value="Genomic_DNA"/>
</dbReference>
<organism evidence="10 11">
    <name type="scientific">Xanthomonas theicola</name>
    <dbReference type="NCBI Taxonomy" id="56464"/>
    <lineage>
        <taxon>Bacteria</taxon>
        <taxon>Pseudomonadati</taxon>
        <taxon>Pseudomonadota</taxon>
        <taxon>Gammaproteobacteria</taxon>
        <taxon>Lysobacterales</taxon>
        <taxon>Lysobacteraceae</taxon>
        <taxon>Xanthomonas</taxon>
    </lineage>
</organism>
<keyword evidence="2 6" id="KW-0645">Protease</keyword>
<dbReference type="Gene3D" id="3.40.50.200">
    <property type="entry name" value="Peptidase S8/S53 domain"/>
    <property type="match status" value="1"/>
</dbReference>
<name>A0A2S6ZBF1_9XANT</name>